<evidence type="ECO:0000313" key="2">
    <source>
        <dbReference type="Proteomes" id="UP000202259"/>
    </source>
</evidence>
<sequence length="187" mass="21116">MGYGHYVNILSHLKSAGSAGVMQQGGYVALSTQGIAHQIVSSLMTYRIDNLGTVNDCKVVINHLIRKFSEPLTKEGLQQIYYSKNLTDQTSAIKEHLFPVNEVMNHFLTMSLTISKVDLASLVHDYLVNALVIVYVTKNEDNKLNKCGYQKSMPEDYYNPKSPLYRDIWARYKSSDIYSNIEIEVAA</sequence>
<dbReference type="Proteomes" id="UP000202259">
    <property type="component" value="Chromosome"/>
</dbReference>
<dbReference type="OrthoDB" id="6400286at2"/>
<gene>
    <name evidence="1" type="ORF">B5D82_19470</name>
</gene>
<organism evidence="1 2">
    <name type="scientific">Cognaticolwellia beringensis</name>
    <dbReference type="NCBI Taxonomy" id="1967665"/>
    <lineage>
        <taxon>Bacteria</taxon>
        <taxon>Pseudomonadati</taxon>
        <taxon>Pseudomonadota</taxon>
        <taxon>Gammaproteobacteria</taxon>
        <taxon>Alteromonadales</taxon>
        <taxon>Colwelliaceae</taxon>
        <taxon>Cognaticolwellia</taxon>
    </lineage>
</organism>
<reference evidence="1 2" key="1">
    <citation type="submission" date="2017-08" db="EMBL/GenBank/DDBJ databases">
        <title>Complete genome of Colwellia sp. NB097-1, a psychrophile bacterium ioslated from Bering Sea.</title>
        <authorList>
            <person name="Chen X."/>
        </authorList>
    </citation>
    <scope>NUCLEOTIDE SEQUENCE [LARGE SCALE GENOMIC DNA]</scope>
    <source>
        <strain evidence="1 2">NB097-1</strain>
    </source>
</reference>
<proteinExistence type="predicted"/>
<keyword evidence="2" id="KW-1185">Reference proteome</keyword>
<protein>
    <submittedName>
        <fullName evidence="1">Uncharacterized protein</fullName>
    </submittedName>
</protein>
<dbReference type="AlphaFoldDB" id="A0A222GD11"/>
<dbReference type="EMBL" id="CP020465">
    <property type="protein sequence ID" value="ASP49758.1"/>
    <property type="molecule type" value="Genomic_DNA"/>
</dbReference>
<accession>A0A222GD11</accession>
<dbReference type="KEGG" id="cber:B5D82_19470"/>
<name>A0A222GD11_9GAMM</name>
<dbReference type="RefSeq" id="WP_081154123.1">
    <property type="nucleotide sequence ID" value="NZ_CP020465.1"/>
</dbReference>
<evidence type="ECO:0000313" key="1">
    <source>
        <dbReference type="EMBL" id="ASP49758.1"/>
    </source>
</evidence>